<dbReference type="EMBL" id="PGOL01000319">
    <property type="protein sequence ID" value="PKI72659.1"/>
    <property type="molecule type" value="Genomic_DNA"/>
</dbReference>
<gene>
    <name evidence="2" type="ORF">CRG98_007036</name>
</gene>
<evidence type="ECO:0000313" key="3">
    <source>
        <dbReference type="Proteomes" id="UP000233551"/>
    </source>
</evidence>
<feature type="compositionally biased region" description="Low complexity" evidence="1">
    <location>
        <begin position="65"/>
        <end position="75"/>
    </location>
</feature>
<feature type="region of interest" description="Disordered" evidence="1">
    <location>
        <begin position="1"/>
        <end position="75"/>
    </location>
</feature>
<keyword evidence="3" id="KW-1185">Reference proteome</keyword>
<evidence type="ECO:0000256" key="1">
    <source>
        <dbReference type="SAM" id="MobiDB-lite"/>
    </source>
</evidence>
<accession>A0A2I0KW26</accession>
<feature type="non-terminal residue" evidence="2">
    <location>
        <position position="1"/>
    </location>
</feature>
<dbReference type="Proteomes" id="UP000233551">
    <property type="component" value="Unassembled WGS sequence"/>
</dbReference>
<comment type="caution">
    <text evidence="2">The sequence shown here is derived from an EMBL/GenBank/DDBJ whole genome shotgun (WGS) entry which is preliminary data.</text>
</comment>
<reference evidence="2 3" key="1">
    <citation type="submission" date="2017-11" db="EMBL/GenBank/DDBJ databases">
        <title>De-novo sequencing of pomegranate (Punica granatum L.) genome.</title>
        <authorList>
            <person name="Akparov Z."/>
            <person name="Amiraslanov A."/>
            <person name="Hajiyeva S."/>
            <person name="Abbasov M."/>
            <person name="Kaur K."/>
            <person name="Hamwieh A."/>
            <person name="Solovyev V."/>
            <person name="Salamov A."/>
            <person name="Braich B."/>
            <person name="Kosarev P."/>
            <person name="Mahmoud A."/>
            <person name="Hajiyev E."/>
            <person name="Babayeva S."/>
            <person name="Izzatullayeva V."/>
            <person name="Mammadov A."/>
            <person name="Mammadov A."/>
            <person name="Sharifova S."/>
            <person name="Ojaghi J."/>
            <person name="Eynullazada K."/>
            <person name="Bayramov B."/>
            <person name="Abdulazimova A."/>
            <person name="Shahmuradov I."/>
        </authorList>
    </citation>
    <scope>NUCLEOTIDE SEQUENCE [LARGE SCALE GENOMIC DNA]</scope>
    <source>
        <strain evidence="3">cv. AG2017</strain>
        <tissue evidence="2">Leaf</tissue>
    </source>
</reference>
<dbReference type="AlphaFoldDB" id="A0A2I0KW26"/>
<protein>
    <submittedName>
        <fullName evidence="2">Uncharacterized protein</fullName>
    </submittedName>
</protein>
<organism evidence="2 3">
    <name type="scientific">Punica granatum</name>
    <name type="common">Pomegranate</name>
    <dbReference type="NCBI Taxonomy" id="22663"/>
    <lineage>
        <taxon>Eukaryota</taxon>
        <taxon>Viridiplantae</taxon>
        <taxon>Streptophyta</taxon>
        <taxon>Embryophyta</taxon>
        <taxon>Tracheophyta</taxon>
        <taxon>Spermatophyta</taxon>
        <taxon>Magnoliopsida</taxon>
        <taxon>eudicotyledons</taxon>
        <taxon>Gunneridae</taxon>
        <taxon>Pentapetalae</taxon>
        <taxon>rosids</taxon>
        <taxon>malvids</taxon>
        <taxon>Myrtales</taxon>
        <taxon>Lythraceae</taxon>
        <taxon>Punica</taxon>
    </lineage>
</organism>
<name>A0A2I0KW26_PUNGR</name>
<dbReference type="STRING" id="22663.A0A2I0KW26"/>
<sequence>YFRNEPLPGRNALVPNTGDRVNYPTRPVDTSTDIEGTTSLQPSQPPSGNAVAGNMQGAHHPMGNRGVPRMPVVGMPRMPGPGIAAYGLASQAGMGGGMNPSGIPMQRGMSAQAQQQQVAHICAVDV</sequence>
<evidence type="ECO:0000313" key="2">
    <source>
        <dbReference type="EMBL" id="PKI72659.1"/>
    </source>
</evidence>
<proteinExistence type="predicted"/>
<feature type="compositionally biased region" description="Polar residues" evidence="1">
    <location>
        <begin position="28"/>
        <end position="42"/>
    </location>
</feature>